<dbReference type="InterPro" id="IPR036046">
    <property type="entry name" value="Acylphosphatase-like_dom_sf"/>
</dbReference>
<gene>
    <name evidence="3" type="ORF">SAMN05444515_1018</name>
</gene>
<reference evidence="4" key="1">
    <citation type="submission" date="2016-10" db="EMBL/GenBank/DDBJ databases">
        <authorList>
            <person name="Varghese N."/>
            <person name="Submissions S."/>
        </authorList>
    </citation>
    <scope>NUCLEOTIDE SEQUENCE [LARGE SCALE GENOMIC DNA]</scope>
    <source>
        <strain evidence="4">DSM 241</strain>
    </source>
</reference>
<sequence length="150" mass="17253">MMKTLQIRVSGRVQGVGFRPFVYRLARDLNLVGQVSNTQGGVNIHLQGAQPALEDFKHRLLMQAPVHARVSACQEDWLDTSAYQAFTIEPSLNSQETLSLEAPLDTRPCPACLEEMFNPQDRRWRYPFINCTQCGPRYTLMRQRPYDRPQ</sequence>
<dbReference type="InterPro" id="IPR017968">
    <property type="entry name" value="Acylphosphatase_CS"/>
</dbReference>
<comment type="catalytic activity">
    <reaction evidence="1">
        <text>an acyl phosphate + H2O = a carboxylate + phosphate + H(+)</text>
        <dbReference type="Rhea" id="RHEA:14965"/>
        <dbReference type="ChEBI" id="CHEBI:15377"/>
        <dbReference type="ChEBI" id="CHEBI:15378"/>
        <dbReference type="ChEBI" id="CHEBI:29067"/>
        <dbReference type="ChEBI" id="CHEBI:43474"/>
        <dbReference type="ChEBI" id="CHEBI:59918"/>
        <dbReference type="EC" id="3.6.1.7"/>
    </reaction>
</comment>
<dbReference type="InterPro" id="IPR051060">
    <property type="entry name" value="Carbamoyltrans_HypF-like"/>
</dbReference>
<proteinExistence type="predicted"/>
<dbReference type="Gene3D" id="3.90.870.50">
    <property type="match status" value="1"/>
</dbReference>
<accession>A0A1H7EWW0</accession>
<dbReference type="AlphaFoldDB" id="A0A1H7EWW0"/>
<feature type="active site" evidence="1">
    <location>
        <position position="37"/>
    </location>
</feature>
<dbReference type="EC" id="3.6.1.7" evidence="1"/>
<dbReference type="STRING" id="1396821.SAMN05444515_1018"/>
<dbReference type="Pfam" id="PF00708">
    <property type="entry name" value="Acylphosphatase"/>
    <property type="match status" value="1"/>
</dbReference>
<feature type="active site" evidence="1">
    <location>
        <position position="19"/>
    </location>
</feature>
<dbReference type="GO" id="GO:0003998">
    <property type="term" value="F:acylphosphatase activity"/>
    <property type="evidence" value="ECO:0007669"/>
    <property type="project" value="UniProtKB-EC"/>
</dbReference>
<evidence type="ECO:0000256" key="1">
    <source>
        <dbReference type="PROSITE-ProRule" id="PRU00520"/>
    </source>
</evidence>
<organism evidence="3 4">
    <name type="scientific">Ectothiorhodospira marina</name>
    <dbReference type="NCBI Taxonomy" id="1396821"/>
    <lineage>
        <taxon>Bacteria</taxon>
        <taxon>Pseudomonadati</taxon>
        <taxon>Pseudomonadota</taxon>
        <taxon>Gammaproteobacteria</taxon>
        <taxon>Chromatiales</taxon>
        <taxon>Ectothiorhodospiraceae</taxon>
        <taxon>Ectothiorhodospira</taxon>
    </lineage>
</organism>
<evidence type="ECO:0000313" key="4">
    <source>
        <dbReference type="Proteomes" id="UP000199256"/>
    </source>
</evidence>
<name>A0A1H7EWW0_9GAMM</name>
<keyword evidence="1" id="KW-0378">Hydrolase</keyword>
<dbReference type="PANTHER" id="PTHR42959">
    <property type="entry name" value="CARBAMOYLTRANSFERASE"/>
    <property type="match status" value="1"/>
</dbReference>
<dbReference type="GO" id="GO:0008270">
    <property type="term" value="F:zinc ion binding"/>
    <property type="evidence" value="ECO:0007669"/>
    <property type="project" value="InterPro"/>
</dbReference>
<dbReference type="InterPro" id="IPR011125">
    <property type="entry name" value="Znf_HypF"/>
</dbReference>
<dbReference type="Pfam" id="PF07503">
    <property type="entry name" value="zf-HYPF"/>
    <property type="match status" value="1"/>
</dbReference>
<dbReference type="InterPro" id="IPR001792">
    <property type="entry name" value="Acylphosphatase-like_dom"/>
</dbReference>
<feature type="domain" description="Acylphosphatase-like" evidence="2">
    <location>
        <begin position="4"/>
        <end position="90"/>
    </location>
</feature>
<dbReference type="SUPFAM" id="SSF54975">
    <property type="entry name" value="Acylphosphatase/BLUF domain-like"/>
    <property type="match status" value="1"/>
</dbReference>
<keyword evidence="4" id="KW-1185">Reference proteome</keyword>
<dbReference type="PROSITE" id="PS51160">
    <property type="entry name" value="ACYLPHOSPHATASE_3"/>
    <property type="match status" value="1"/>
</dbReference>
<dbReference type="EMBL" id="FOAA01000001">
    <property type="protein sequence ID" value="SEK18309.1"/>
    <property type="molecule type" value="Genomic_DNA"/>
</dbReference>
<dbReference type="PANTHER" id="PTHR42959:SF1">
    <property type="entry name" value="CARBAMOYLTRANSFERASE HYPF"/>
    <property type="match status" value="1"/>
</dbReference>
<evidence type="ECO:0000259" key="2">
    <source>
        <dbReference type="PROSITE" id="PS51160"/>
    </source>
</evidence>
<dbReference type="GO" id="GO:0016743">
    <property type="term" value="F:carboxyl- or carbamoyltransferase activity"/>
    <property type="evidence" value="ECO:0007669"/>
    <property type="project" value="TreeGrafter"/>
</dbReference>
<dbReference type="Proteomes" id="UP000199256">
    <property type="component" value="Unassembled WGS sequence"/>
</dbReference>
<evidence type="ECO:0000313" key="3">
    <source>
        <dbReference type="EMBL" id="SEK18309.1"/>
    </source>
</evidence>
<dbReference type="PROSITE" id="PS00150">
    <property type="entry name" value="ACYLPHOSPHATASE_1"/>
    <property type="match status" value="1"/>
</dbReference>
<protein>
    <recommendedName>
        <fullName evidence="1">acylphosphatase</fullName>
        <ecNumber evidence="1">3.6.1.7</ecNumber>
    </recommendedName>
</protein>
<dbReference type="RefSeq" id="WP_177169784.1">
    <property type="nucleotide sequence ID" value="NZ_FOAA01000001.1"/>
</dbReference>
<dbReference type="GO" id="GO:0051604">
    <property type="term" value="P:protein maturation"/>
    <property type="evidence" value="ECO:0007669"/>
    <property type="project" value="TreeGrafter"/>
</dbReference>